<dbReference type="CDD" id="cd00637">
    <property type="entry name" value="7tm_classA_rhodopsin-like"/>
    <property type="match status" value="1"/>
</dbReference>
<dbReference type="Proteomes" id="UP001283361">
    <property type="component" value="Unassembled WGS sequence"/>
</dbReference>
<keyword evidence="4 6" id="KW-0472">Membrane</keyword>
<gene>
    <name evidence="8" type="ORF">RRG08_044352</name>
</gene>
<feature type="transmembrane region" description="Helical" evidence="6">
    <location>
        <begin position="163"/>
        <end position="184"/>
    </location>
</feature>
<feature type="transmembrane region" description="Helical" evidence="6">
    <location>
        <begin position="204"/>
        <end position="222"/>
    </location>
</feature>
<keyword evidence="2 6" id="KW-0812">Transmembrane</keyword>
<feature type="transmembrane region" description="Helical" evidence="6">
    <location>
        <begin position="123"/>
        <end position="142"/>
    </location>
</feature>
<comment type="caution">
    <text evidence="8">The sequence shown here is derived from an EMBL/GenBank/DDBJ whole genome shotgun (WGS) entry which is preliminary data.</text>
</comment>
<dbReference type="Gene3D" id="1.20.1070.10">
    <property type="entry name" value="Rhodopsin 7-helix transmembrane proteins"/>
    <property type="match status" value="1"/>
</dbReference>
<evidence type="ECO:0000256" key="5">
    <source>
        <dbReference type="SAM" id="MobiDB-lite"/>
    </source>
</evidence>
<evidence type="ECO:0000313" key="9">
    <source>
        <dbReference type="Proteomes" id="UP001283361"/>
    </source>
</evidence>
<keyword evidence="3 6" id="KW-1133">Transmembrane helix</keyword>
<evidence type="ECO:0000259" key="7">
    <source>
        <dbReference type="PROSITE" id="PS50262"/>
    </source>
</evidence>
<keyword evidence="9" id="KW-1185">Reference proteome</keyword>
<evidence type="ECO:0000256" key="6">
    <source>
        <dbReference type="SAM" id="Phobius"/>
    </source>
</evidence>
<dbReference type="EMBL" id="JAWDGP010002420">
    <property type="protein sequence ID" value="KAK3783345.1"/>
    <property type="molecule type" value="Genomic_DNA"/>
</dbReference>
<feature type="region of interest" description="Disordered" evidence="5">
    <location>
        <begin position="638"/>
        <end position="679"/>
    </location>
</feature>
<feature type="transmembrane region" description="Helical" evidence="6">
    <location>
        <begin position="84"/>
        <end position="103"/>
    </location>
</feature>
<feature type="domain" description="G-protein coupled receptors family 1 profile" evidence="7">
    <location>
        <begin position="57"/>
        <end position="216"/>
    </location>
</feature>
<organism evidence="8 9">
    <name type="scientific">Elysia crispata</name>
    <name type="common">lettuce slug</name>
    <dbReference type="NCBI Taxonomy" id="231223"/>
    <lineage>
        <taxon>Eukaryota</taxon>
        <taxon>Metazoa</taxon>
        <taxon>Spiralia</taxon>
        <taxon>Lophotrochozoa</taxon>
        <taxon>Mollusca</taxon>
        <taxon>Gastropoda</taxon>
        <taxon>Heterobranchia</taxon>
        <taxon>Euthyneura</taxon>
        <taxon>Panpulmonata</taxon>
        <taxon>Sacoglossa</taxon>
        <taxon>Placobranchoidea</taxon>
        <taxon>Plakobranchidae</taxon>
        <taxon>Elysia</taxon>
    </lineage>
</organism>
<feature type="transmembrane region" description="Helical" evidence="6">
    <location>
        <begin position="290"/>
        <end position="309"/>
    </location>
</feature>
<reference evidence="8" key="1">
    <citation type="journal article" date="2023" name="G3 (Bethesda)">
        <title>A reference genome for the long-term kleptoplast-retaining sea slug Elysia crispata morphotype clarki.</title>
        <authorList>
            <person name="Eastman K.E."/>
            <person name="Pendleton A.L."/>
            <person name="Shaikh M.A."/>
            <person name="Suttiyut T."/>
            <person name="Ogas R."/>
            <person name="Tomko P."/>
            <person name="Gavelis G."/>
            <person name="Widhalm J.R."/>
            <person name="Wisecaver J.H."/>
        </authorList>
    </citation>
    <scope>NUCLEOTIDE SEQUENCE</scope>
    <source>
        <strain evidence="8">ECLA1</strain>
    </source>
</reference>
<dbReference type="SUPFAM" id="SSF81321">
    <property type="entry name" value="Family A G protein-coupled receptor-like"/>
    <property type="match status" value="1"/>
</dbReference>
<dbReference type="InterPro" id="IPR017452">
    <property type="entry name" value="GPCR_Rhodpsn_7TM"/>
</dbReference>
<dbReference type="GO" id="GO:0016020">
    <property type="term" value="C:membrane"/>
    <property type="evidence" value="ECO:0007669"/>
    <property type="project" value="UniProtKB-SubCell"/>
</dbReference>
<proteinExistence type="predicted"/>
<comment type="subcellular location">
    <subcellularLocation>
        <location evidence="1">Membrane</location>
    </subcellularLocation>
</comment>
<evidence type="ECO:0000256" key="1">
    <source>
        <dbReference type="ARBA" id="ARBA00004370"/>
    </source>
</evidence>
<evidence type="ECO:0000256" key="2">
    <source>
        <dbReference type="ARBA" id="ARBA00022692"/>
    </source>
</evidence>
<name>A0AAE1DV03_9GAST</name>
<protein>
    <recommendedName>
        <fullName evidence="7">G-protein coupled receptors family 1 profile domain-containing protein</fullName>
    </recommendedName>
</protein>
<sequence length="692" mass="78088">MQQNYEMEKHDALVNEDEPLEEVMEWILNVSSGAYEGQEKSNTQSLVALCCATLLMSPMSAIANYVTFVRLIQNITLLTMKSCVVADILGTMMFIVFVCPAWFTGKVVYSAVTCSVEGFLNAWTELSSYAGLVFLLMQRYILAHKTSGYKILRDKHRLCVASVWLVTGVLSALPLVFSSSIYVYNESLSHCVLDSRTMRLLFDILSLFVPAVFLVLAAVINGQANQHLQKNGLGSFLREGISNGGDGPDSLHSQKGELDFYPVTMAGEVTMGVLATATLNSIMTGIETTLVFIAVAYNTAFWTLIIFGLRTCGSWLGTNFSVPLATTHLLRFCSSFTRAVILLMVDQLAKPYMRDRGILNDTQLSSAYSTDQYPSQLWRWTHTDTSTSDTKIRSREDSQGKLDGYIPLTLSPMRSTRNFQHENEDMAAFWSNKPCDLMTSGQMANIFAEPAAVRPRLPLYDISYSASLSEVSGNRDESIEELTQRSKIEVSKNRHVQKKNREIRRTNSPFPLLGVFDPQESRHTSDKEYEPRLLMSPRTRHKESVAKGEFVWLNRQSDSESDGVTIYDRFLVQKNVHRSLSAMPYSFAVTGEASEVSMETARRPGADTGVLLRMTNRERCRLTAANRRRLFGKHHNELPCERSKSDSDNELSIVLSSRDERMKRREEGKLRYLKKPPPNRLRLATYLHQSDK</sequence>
<accession>A0AAE1DV03</accession>
<evidence type="ECO:0000256" key="4">
    <source>
        <dbReference type="ARBA" id="ARBA00023136"/>
    </source>
</evidence>
<evidence type="ECO:0000313" key="8">
    <source>
        <dbReference type="EMBL" id="KAK3783345.1"/>
    </source>
</evidence>
<dbReference type="AlphaFoldDB" id="A0AAE1DV03"/>
<evidence type="ECO:0000256" key="3">
    <source>
        <dbReference type="ARBA" id="ARBA00022989"/>
    </source>
</evidence>
<dbReference type="PROSITE" id="PS50262">
    <property type="entry name" value="G_PROTEIN_RECEP_F1_2"/>
    <property type="match status" value="1"/>
</dbReference>
<feature type="compositionally biased region" description="Basic and acidic residues" evidence="5">
    <location>
        <begin position="638"/>
        <end position="647"/>
    </location>
</feature>
<feature type="compositionally biased region" description="Basic and acidic residues" evidence="5">
    <location>
        <begin position="657"/>
        <end position="670"/>
    </location>
</feature>